<accession>A0A9X2FSG0</accession>
<comment type="caution">
    <text evidence="2">The sequence shown here is derived from an EMBL/GenBank/DDBJ whole genome shotgun (WGS) entry which is preliminary data.</text>
</comment>
<evidence type="ECO:0000313" key="3">
    <source>
        <dbReference type="Proteomes" id="UP001139474"/>
    </source>
</evidence>
<proteinExistence type="predicted"/>
<reference evidence="2" key="1">
    <citation type="submission" date="2022-06" db="EMBL/GenBank/DDBJ databases">
        <title>Idiomarina rhizosphaerae M1R2S28.</title>
        <authorList>
            <person name="Sun J.-Q."/>
            <person name="Li L.-F."/>
        </authorList>
    </citation>
    <scope>NUCLEOTIDE SEQUENCE</scope>
    <source>
        <strain evidence="2">M1R2S28</strain>
    </source>
</reference>
<dbReference type="SUPFAM" id="SSF56935">
    <property type="entry name" value="Porins"/>
    <property type="match status" value="1"/>
</dbReference>
<keyword evidence="1" id="KW-0732">Signal</keyword>
<dbReference type="RefSeq" id="WP_253617476.1">
    <property type="nucleotide sequence ID" value="NZ_JAMZDE010000001.1"/>
</dbReference>
<gene>
    <name evidence="2" type="ORF">NJR55_02320</name>
</gene>
<feature type="signal peptide" evidence="1">
    <location>
        <begin position="1"/>
        <end position="22"/>
    </location>
</feature>
<protein>
    <recommendedName>
        <fullName evidence="4">Porin domain-containing protein</fullName>
    </recommendedName>
</protein>
<evidence type="ECO:0000256" key="1">
    <source>
        <dbReference type="SAM" id="SignalP"/>
    </source>
</evidence>
<dbReference type="Gene3D" id="2.40.160.10">
    <property type="entry name" value="Porin"/>
    <property type="match status" value="1"/>
</dbReference>
<dbReference type="InterPro" id="IPR023614">
    <property type="entry name" value="Porin_dom_sf"/>
</dbReference>
<dbReference type="AlphaFoldDB" id="A0A9X2FSG0"/>
<dbReference type="Proteomes" id="UP001139474">
    <property type="component" value="Unassembled WGS sequence"/>
</dbReference>
<feature type="chain" id="PRO_5040807860" description="Porin domain-containing protein" evidence="1">
    <location>
        <begin position="23"/>
        <end position="379"/>
    </location>
</feature>
<evidence type="ECO:0008006" key="4">
    <source>
        <dbReference type="Google" id="ProtNLM"/>
    </source>
</evidence>
<dbReference type="EMBL" id="JAMZDE010000001">
    <property type="protein sequence ID" value="MCP1338419.1"/>
    <property type="molecule type" value="Genomic_DNA"/>
</dbReference>
<name>A0A9X2FSG0_9GAMM</name>
<evidence type="ECO:0000313" key="2">
    <source>
        <dbReference type="EMBL" id="MCP1338419.1"/>
    </source>
</evidence>
<keyword evidence="3" id="KW-1185">Reference proteome</keyword>
<organism evidence="2 3">
    <name type="scientific">Idiomarina rhizosphaerae</name>
    <dbReference type="NCBI Taxonomy" id="2961572"/>
    <lineage>
        <taxon>Bacteria</taxon>
        <taxon>Pseudomonadati</taxon>
        <taxon>Pseudomonadota</taxon>
        <taxon>Gammaproteobacteria</taxon>
        <taxon>Alteromonadales</taxon>
        <taxon>Idiomarinaceae</taxon>
        <taxon>Idiomarina</taxon>
    </lineage>
</organism>
<sequence length="379" mass="41538">MKYSLAACIGAAALTIGLPSQAQEKIEWSGFGNIAAGMTTGSDDQLFGYDNDLDFNPETLFALQAKASLSDKLTVTTQLMSRGSDDFDLGVEWAYLQYQLTDSTSVNMGKLRLPLYIYSDSLDVGYSYHWLRTPQSVYRVAFDNYTGVSVQHNAFVGDFIFNTQVIAGTVKDDVEAGGSELSQAELNNLIGFNASAIYNNLTMRIAYYQTNDTNIHLQEIDTLLTSLEQIGAGDVASELEASEDKGSFAGIGFMYDNFNWFVGAEYTQLEVENSYIPKQRSSYITAGKRFENWSLHATLGQTDDEIVDAEQRFTVPAPQLQGIVNQVLGGVVNEATYSSVGVNFNVAPGAVFKFDVTHSDDKRTDASDVLVSAAVQFVF</sequence>